<feature type="region of interest" description="Disordered" evidence="1">
    <location>
        <begin position="380"/>
        <end position="408"/>
    </location>
</feature>
<feature type="compositionally biased region" description="Polar residues" evidence="1">
    <location>
        <begin position="388"/>
        <end position="406"/>
    </location>
</feature>
<evidence type="ECO:0000313" key="4">
    <source>
        <dbReference type="Proteomes" id="UP001345219"/>
    </source>
</evidence>
<keyword evidence="4" id="KW-1185">Reference proteome</keyword>
<reference evidence="3 4" key="1">
    <citation type="journal article" date="2023" name="Hortic Res">
        <title>Pangenome of water caltrop reveals structural variations and asymmetric subgenome divergence after allopolyploidization.</title>
        <authorList>
            <person name="Zhang X."/>
            <person name="Chen Y."/>
            <person name="Wang L."/>
            <person name="Yuan Y."/>
            <person name="Fang M."/>
            <person name="Shi L."/>
            <person name="Lu R."/>
            <person name="Comes H.P."/>
            <person name="Ma Y."/>
            <person name="Chen Y."/>
            <person name="Huang G."/>
            <person name="Zhou Y."/>
            <person name="Zheng Z."/>
            <person name="Qiu Y."/>
        </authorList>
    </citation>
    <scope>NUCLEOTIDE SEQUENCE [LARGE SCALE GENOMIC DNA]</scope>
    <source>
        <tissue evidence="3">Roots</tissue>
    </source>
</reference>
<accession>A0AAN7JKI7</accession>
<feature type="domain" description="5'-3' DNA helicase ZGRF1-like N-terminal" evidence="2">
    <location>
        <begin position="4"/>
        <end position="76"/>
    </location>
</feature>
<organism evidence="3 4">
    <name type="scientific">Trapa incisa</name>
    <dbReference type="NCBI Taxonomy" id="236973"/>
    <lineage>
        <taxon>Eukaryota</taxon>
        <taxon>Viridiplantae</taxon>
        <taxon>Streptophyta</taxon>
        <taxon>Embryophyta</taxon>
        <taxon>Tracheophyta</taxon>
        <taxon>Spermatophyta</taxon>
        <taxon>Magnoliopsida</taxon>
        <taxon>eudicotyledons</taxon>
        <taxon>Gunneridae</taxon>
        <taxon>Pentapetalae</taxon>
        <taxon>rosids</taxon>
        <taxon>malvids</taxon>
        <taxon>Myrtales</taxon>
        <taxon>Lythraceae</taxon>
        <taxon>Trapa</taxon>
    </lineage>
</organism>
<dbReference type="Proteomes" id="UP001345219">
    <property type="component" value="Chromosome 12"/>
</dbReference>
<evidence type="ECO:0000313" key="3">
    <source>
        <dbReference type="EMBL" id="KAK4747937.1"/>
    </source>
</evidence>
<feature type="domain" description="5'-3' DNA helicase ZGRF1-like N-terminal" evidence="2">
    <location>
        <begin position="152"/>
        <end position="231"/>
    </location>
</feature>
<dbReference type="Pfam" id="PF10382">
    <property type="entry name" value="ZGRF1-like_N"/>
    <property type="match status" value="3"/>
</dbReference>
<sequence>MADVRRWKVTYTKHLKQKRKIYHDGFLVLHSSINKVMLYDESETLLECRILKGEEAVGSGESLVFNAYLVDIGDPEGVLKASNGSKGSWMRRKEFKSPVSVGNQAGGAEINNAQKISLSPSQKLIREFKKREIHKYGSPPRNATSVEPSGAVLEWQVLYTTSLTQKAKKYHDGFLRCQNSGVMSRQVMLFDESSKLLECRFLKKGEEVRSGETMEFQGNLVEIGECKENYKTFTVMDAGGSSCSSSRKLEMPKQKNDTNMGQSVVKVWQVLYTAQVTQKAKKYHDGFLQLATCGSFGRQLMLYDANWKLIDNKFLKKDEMIRSGAPVQFDSHLVDNLDSEWKEETLTDKSEQKTIFGDTSERKKGYGNLRCTRVNNSNGEVRAGAVKSASTNSGSYPSEKQESSQGILKDRPIRDALGILSILKKPSYEEGIAAECADKSVEGTVDSPNKRISESITCAVDSSVDNQTHSAVAPNAIPVEKLTVDTGIDSSTSMRVPAHTESIEQELTAGSAVDEIKISWSRECIKCD</sequence>
<dbReference type="PANTHER" id="PTHR28535">
    <property type="entry name" value="ZINC FINGER GRF-TYPE CONTAINING 1"/>
    <property type="match status" value="1"/>
</dbReference>
<evidence type="ECO:0000259" key="2">
    <source>
        <dbReference type="Pfam" id="PF10382"/>
    </source>
</evidence>
<dbReference type="PANTHER" id="PTHR28535:SF1">
    <property type="entry name" value="PROTEIN ZGRF1"/>
    <property type="match status" value="1"/>
</dbReference>
<protein>
    <recommendedName>
        <fullName evidence="2">5'-3' DNA helicase ZGRF1-like N-terminal domain-containing protein</fullName>
    </recommendedName>
</protein>
<proteinExistence type="predicted"/>
<dbReference type="GO" id="GO:0035861">
    <property type="term" value="C:site of double-strand break"/>
    <property type="evidence" value="ECO:0007669"/>
    <property type="project" value="TreeGrafter"/>
</dbReference>
<dbReference type="GO" id="GO:0006302">
    <property type="term" value="P:double-strand break repair"/>
    <property type="evidence" value="ECO:0007669"/>
    <property type="project" value="TreeGrafter"/>
</dbReference>
<dbReference type="GO" id="GO:0005634">
    <property type="term" value="C:nucleus"/>
    <property type="evidence" value="ECO:0007669"/>
    <property type="project" value="TreeGrafter"/>
</dbReference>
<dbReference type="InterPro" id="IPR052800">
    <property type="entry name" value="DNA_Repair_Helicase_ZGRF1"/>
</dbReference>
<dbReference type="AlphaFoldDB" id="A0AAN7JKI7"/>
<dbReference type="InterPro" id="IPR018838">
    <property type="entry name" value="ZGRF1-like_N"/>
</dbReference>
<comment type="caution">
    <text evidence="3">The sequence shown here is derived from an EMBL/GenBank/DDBJ whole genome shotgun (WGS) entry which is preliminary data.</text>
</comment>
<gene>
    <name evidence="3" type="ORF">SAY87_014523</name>
</gene>
<feature type="domain" description="5'-3' DNA helicase ZGRF1-like N-terminal" evidence="2">
    <location>
        <begin position="265"/>
        <end position="335"/>
    </location>
</feature>
<evidence type="ECO:0000256" key="1">
    <source>
        <dbReference type="SAM" id="MobiDB-lite"/>
    </source>
</evidence>
<dbReference type="EMBL" id="JAXIOK010000019">
    <property type="protein sequence ID" value="KAK4747937.1"/>
    <property type="molecule type" value="Genomic_DNA"/>
</dbReference>
<name>A0AAN7JKI7_9MYRT</name>